<evidence type="ECO:0000313" key="9">
    <source>
        <dbReference type="EMBL" id="MFD1142646.1"/>
    </source>
</evidence>
<comment type="function">
    <text evidence="1 7">RNaseP catalyzes the removal of the 5'-leader sequence from pre-tRNA to produce the mature 5'-terminus. It can also cleave other RNA substrates such as 4.5S RNA. The protein component plays an auxiliary but essential role in vivo by binding to the 5'-leader sequence and broadening the substrate specificity of the ribozyme.</text>
</comment>
<comment type="caution">
    <text evidence="9">The sequence shown here is derived from an EMBL/GenBank/DDBJ whole genome shotgun (WGS) entry which is preliminary data.</text>
</comment>
<keyword evidence="10" id="KW-1185">Reference proteome</keyword>
<gene>
    <name evidence="7 9" type="primary">rnpA</name>
    <name evidence="9" type="ORF">ACFQ4C_16085</name>
</gene>
<dbReference type="Pfam" id="PF00825">
    <property type="entry name" value="Ribonuclease_P"/>
    <property type="match status" value="1"/>
</dbReference>
<dbReference type="Proteomes" id="UP001597116">
    <property type="component" value="Unassembled WGS sequence"/>
</dbReference>
<evidence type="ECO:0000256" key="8">
    <source>
        <dbReference type="NCBIfam" id="TIGR00188"/>
    </source>
</evidence>
<dbReference type="InterPro" id="IPR000100">
    <property type="entry name" value="RNase_P"/>
</dbReference>
<keyword evidence="4 7" id="KW-0255">Endonuclease</keyword>
<dbReference type="NCBIfam" id="TIGR00188">
    <property type="entry name" value="rnpA"/>
    <property type="match status" value="1"/>
</dbReference>
<dbReference type="PROSITE" id="PS00648">
    <property type="entry name" value="RIBONUCLEASE_P"/>
    <property type="match status" value="1"/>
</dbReference>
<dbReference type="EMBL" id="JBHTLP010000008">
    <property type="protein sequence ID" value="MFD1142646.1"/>
    <property type="molecule type" value="Genomic_DNA"/>
</dbReference>
<evidence type="ECO:0000313" key="10">
    <source>
        <dbReference type="Proteomes" id="UP001597116"/>
    </source>
</evidence>
<dbReference type="Gene3D" id="3.30.230.10">
    <property type="match status" value="1"/>
</dbReference>
<evidence type="ECO:0000256" key="1">
    <source>
        <dbReference type="ARBA" id="ARBA00002663"/>
    </source>
</evidence>
<protein>
    <recommendedName>
        <fullName evidence="7 8">Ribonuclease P protein component</fullName>
        <shortName evidence="7">RNase P protein</shortName>
        <shortName evidence="7">RNaseP protein</shortName>
        <ecNumber evidence="7 8">3.1.26.5</ecNumber>
    </recommendedName>
    <alternativeName>
        <fullName evidence="7">Protein C5</fullName>
    </alternativeName>
</protein>
<sequence length="141" mass="16230">MKQTFKKSERLCSKKTIGQLFQKGSATTRTFYLFPFRLLYMNDPNRSLPAGDDPTGGPPARVDLLPAILISVSSRNFKKAVDRNLIRRRVREAYRKNKALLFGTTEKPKQPPSYIVFLYTAREKISFEEIEKSMKLALARI</sequence>
<accession>A0ABW3QAQ0</accession>
<comment type="catalytic activity">
    <reaction evidence="7">
        <text>Endonucleolytic cleavage of RNA, removing 5'-extranucleotides from tRNA precursor.</text>
        <dbReference type="EC" id="3.1.26.5"/>
    </reaction>
</comment>
<dbReference type="PANTHER" id="PTHR33992">
    <property type="entry name" value="RIBONUCLEASE P PROTEIN COMPONENT"/>
    <property type="match status" value="1"/>
</dbReference>
<dbReference type="EC" id="3.1.26.5" evidence="7 8"/>
<dbReference type="InterPro" id="IPR020539">
    <property type="entry name" value="RNase_P_CS"/>
</dbReference>
<dbReference type="RefSeq" id="WP_265993137.1">
    <property type="nucleotide sequence ID" value="NZ_CP110973.1"/>
</dbReference>
<keyword evidence="3 7" id="KW-0540">Nuclease</keyword>
<dbReference type="SUPFAM" id="SSF54211">
    <property type="entry name" value="Ribosomal protein S5 domain 2-like"/>
    <property type="match status" value="1"/>
</dbReference>
<keyword evidence="6 7" id="KW-0694">RNA-binding</keyword>
<evidence type="ECO:0000256" key="2">
    <source>
        <dbReference type="ARBA" id="ARBA00022694"/>
    </source>
</evidence>
<dbReference type="InterPro" id="IPR014721">
    <property type="entry name" value="Ribsml_uS5_D2-typ_fold_subgr"/>
</dbReference>
<reference evidence="10" key="1">
    <citation type="journal article" date="2019" name="Int. J. Syst. Evol. Microbiol.">
        <title>The Global Catalogue of Microorganisms (GCM) 10K type strain sequencing project: providing services to taxonomists for standard genome sequencing and annotation.</title>
        <authorList>
            <consortium name="The Broad Institute Genomics Platform"/>
            <consortium name="The Broad Institute Genome Sequencing Center for Infectious Disease"/>
            <person name="Wu L."/>
            <person name="Ma J."/>
        </authorList>
    </citation>
    <scope>NUCLEOTIDE SEQUENCE [LARGE SCALE GENOMIC DNA]</scope>
    <source>
        <strain evidence="10">CCUG 55608</strain>
    </source>
</reference>
<dbReference type="GO" id="GO:0004526">
    <property type="term" value="F:ribonuclease P activity"/>
    <property type="evidence" value="ECO:0007669"/>
    <property type="project" value="UniProtKB-EC"/>
</dbReference>
<proteinExistence type="inferred from homology"/>
<evidence type="ECO:0000256" key="7">
    <source>
        <dbReference type="HAMAP-Rule" id="MF_00227"/>
    </source>
</evidence>
<dbReference type="HAMAP" id="MF_00227">
    <property type="entry name" value="RNase_P"/>
    <property type="match status" value="1"/>
</dbReference>
<evidence type="ECO:0000256" key="4">
    <source>
        <dbReference type="ARBA" id="ARBA00022759"/>
    </source>
</evidence>
<dbReference type="InterPro" id="IPR020568">
    <property type="entry name" value="Ribosomal_Su5_D2-typ_SF"/>
</dbReference>
<evidence type="ECO:0000256" key="3">
    <source>
        <dbReference type="ARBA" id="ARBA00022722"/>
    </source>
</evidence>
<keyword evidence="2 7" id="KW-0819">tRNA processing</keyword>
<dbReference type="PANTHER" id="PTHR33992:SF1">
    <property type="entry name" value="RIBONUCLEASE P PROTEIN COMPONENT"/>
    <property type="match status" value="1"/>
</dbReference>
<organism evidence="9 10">
    <name type="scientific">Larkinella insperata</name>
    <dbReference type="NCBI Taxonomy" id="332158"/>
    <lineage>
        <taxon>Bacteria</taxon>
        <taxon>Pseudomonadati</taxon>
        <taxon>Bacteroidota</taxon>
        <taxon>Cytophagia</taxon>
        <taxon>Cytophagales</taxon>
        <taxon>Spirosomataceae</taxon>
        <taxon>Larkinella</taxon>
    </lineage>
</organism>
<evidence type="ECO:0000256" key="6">
    <source>
        <dbReference type="ARBA" id="ARBA00022884"/>
    </source>
</evidence>
<evidence type="ECO:0000256" key="5">
    <source>
        <dbReference type="ARBA" id="ARBA00022801"/>
    </source>
</evidence>
<name>A0ABW3QAQ0_9BACT</name>
<comment type="similarity">
    <text evidence="7">Belongs to the RnpA family.</text>
</comment>
<keyword evidence="5 7" id="KW-0378">Hydrolase</keyword>
<comment type="subunit">
    <text evidence="7">Consists of a catalytic RNA component (M1 or rnpB) and a protein subunit.</text>
</comment>